<evidence type="ECO:0000256" key="1">
    <source>
        <dbReference type="ARBA" id="ARBA00006484"/>
    </source>
</evidence>
<dbReference type="OMA" id="MESHRIA"/>
<dbReference type="InterPro" id="IPR036291">
    <property type="entry name" value="NAD(P)-bd_dom_sf"/>
</dbReference>
<dbReference type="Pfam" id="PF00106">
    <property type="entry name" value="adh_short"/>
    <property type="match status" value="1"/>
</dbReference>
<reference evidence="5 6" key="1">
    <citation type="submission" date="2019-07" db="EMBL/GenBank/DDBJ databases">
        <title>Genome assembly of two rare yeast pathogens: Diutina rugosa and Trichomonascus ciferrii.</title>
        <authorList>
            <person name="Mixao V."/>
            <person name="Saus E."/>
            <person name="Hansen A."/>
            <person name="Lass-Flor C."/>
            <person name="Gabaldon T."/>
        </authorList>
    </citation>
    <scope>NUCLEOTIDE SEQUENCE [LARGE SCALE GENOMIC DNA]</scope>
    <source>
        <strain evidence="5 6">CBS 613</strain>
    </source>
</reference>
<dbReference type="PRINTS" id="PR00081">
    <property type="entry name" value="GDHRDH"/>
</dbReference>
<keyword evidence="6" id="KW-1185">Reference proteome</keyword>
<comment type="similarity">
    <text evidence="1 4">Belongs to the short-chain dehydrogenases/reductases (SDR) family.</text>
</comment>
<dbReference type="RefSeq" id="XP_034014660.1">
    <property type="nucleotide sequence ID" value="XM_034158655.1"/>
</dbReference>
<dbReference type="OrthoDB" id="191139at2759"/>
<evidence type="ECO:0008006" key="7">
    <source>
        <dbReference type="Google" id="ProtNLM"/>
    </source>
</evidence>
<organism evidence="5 6">
    <name type="scientific">Diutina rugosa</name>
    <name type="common">Yeast</name>
    <name type="synonym">Candida rugosa</name>
    <dbReference type="NCBI Taxonomy" id="5481"/>
    <lineage>
        <taxon>Eukaryota</taxon>
        <taxon>Fungi</taxon>
        <taxon>Dikarya</taxon>
        <taxon>Ascomycota</taxon>
        <taxon>Saccharomycotina</taxon>
        <taxon>Pichiomycetes</taxon>
        <taxon>Debaryomycetaceae</taxon>
        <taxon>Diutina</taxon>
    </lineage>
</organism>
<evidence type="ECO:0000313" key="5">
    <source>
        <dbReference type="EMBL" id="KAA8907403.1"/>
    </source>
</evidence>
<evidence type="ECO:0000256" key="2">
    <source>
        <dbReference type="ARBA" id="ARBA00022857"/>
    </source>
</evidence>
<dbReference type="SUPFAM" id="SSF51735">
    <property type="entry name" value="NAD(P)-binding Rossmann-fold domains"/>
    <property type="match status" value="1"/>
</dbReference>
<name>A0A642UXP8_DIURU</name>
<evidence type="ECO:0000256" key="3">
    <source>
        <dbReference type="ARBA" id="ARBA00023002"/>
    </source>
</evidence>
<dbReference type="GO" id="GO:0016491">
    <property type="term" value="F:oxidoreductase activity"/>
    <property type="evidence" value="ECO:0007669"/>
    <property type="project" value="UniProtKB-KW"/>
</dbReference>
<dbReference type="PANTHER" id="PTHR24320">
    <property type="entry name" value="RETINOL DEHYDROGENASE"/>
    <property type="match status" value="1"/>
</dbReference>
<keyword evidence="2" id="KW-0521">NADP</keyword>
<gene>
    <name evidence="5" type="ORF">DIURU_000565</name>
</gene>
<dbReference type="VEuPathDB" id="FungiDB:DIURU_000565"/>
<evidence type="ECO:0000313" key="6">
    <source>
        <dbReference type="Proteomes" id="UP000449547"/>
    </source>
</evidence>
<dbReference type="InterPro" id="IPR002347">
    <property type="entry name" value="SDR_fam"/>
</dbReference>
<sequence length="317" mass="35012">MPYYDPTTAEYLDPSVTRKVAVITGGTTGIGWYTILHLYLHGYVVYIAARDPIKVQKAITIVKIEATNRNSGHPVGELHYVEMDLMSLSSVSQAAEKLAMFEPKIDILINNAGIMAVKYALTEDGHEVQRQVNFVGHMLLTMKLLPQLEASPAARVVFVSSAGHNFAYRYFDPTDNIEGWPDALWTWVRYGNAKAAQIHFVRYMAREHPRILWLAVHPGTVAGTNLLDAWKQNFVLSLVMTGIAKAVDYTVGITNEEGSLSTLRAALDPELSAESDNGVYLSTGGVESSPSAMARSGANARQTVEYYLQHMKETGFL</sequence>
<dbReference type="PANTHER" id="PTHR24320:SF282">
    <property type="entry name" value="WW DOMAIN-CONTAINING OXIDOREDUCTASE"/>
    <property type="match status" value="1"/>
</dbReference>
<comment type="caution">
    <text evidence="5">The sequence shown here is derived from an EMBL/GenBank/DDBJ whole genome shotgun (WGS) entry which is preliminary data.</text>
</comment>
<dbReference type="AlphaFoldDB" id="A0A642UXP8"/>
<protein>
    <recommendedName>
        <fullName evidence="7">NAD(P)-binding protein</fullName>
    </recommendedName>
</protein>
<evidence type="ECO:0000256" key="4">
    <source>
        <dbReference type="RuleBase" id="RU000363"/>
    </source>
</evidence>
<dbReference type="PRINTS" id="PR00080">
    <property type="entry name" value="SDRFAMILY"/>
</dbReference>
<accession>A0A642UXP8</accession>
<dbReference type="Gene3D" id="3.40.50.720">
    <property type="entry name" value="NAD(P)-binding Rossmann-like Domain"/>
    <property type="match status" value="1"/>
</dbReference>
<dbReference type="Proteomes" id="UP000449547">
    <property type="component" value="Unassembled WGS sequence"/>
</dbReference>
<keyword evidence="3" id="KW-0560">Oxidoreductase</keyword>
<proteinExistence type="inferred from homology"/>
<dbReference type="EMBL" id="SWFT01000025">
    <property type="protein sequence ID" value="KAA8907403.1"/>
    <property type="molecule type" value="Genomic_DNA"/>
</dbReference>
<dbReference type="GeneID" id="54779218"/>